<accession>A0A7R8ZL77</accession>
<gene>
    <name evidence="1" type="ORF">CTOB1V02_LOCUS6681</name>
</gene>
<name>A0A7R8ZL77_9CRUS</name>
<proteinExistence type="predicted"/>
<sequence>MSSLLLRRQRVAAVGWQALRSRGLQTVPAERKLKPADRFQPKDHKLGERFDDQVWKYRGQNMKFDHQWSINFYYVMYTLVWTWIFYHEFYHWRHMHQVYDVPEIERMSDSFLGIPESDEDVIRAAPEKWRRKWGYNADAEIVE</sequence>
<reference evidence="1" key="1">
    <citation type="submission" date="2020-11" db="EMBL/GenBank/DDBJ databases">
        <authorList>
            <person name="Tran Van P."/>
        </authorList>
    </citation>
    <scope>NUCLEOTIDE SEQUENCE</scope>
</reference>
<dbReference type="AlphaFoldDB" id="A0A7R8ZL77"/>
<dbReference type="EMBL" id="OB661707">
    <property type="protein sequence ID" value="CAD7228803.1"/>
    <property type="molecule type" value="Genomic_DNA"/>
</dbReference>
<protein>
    <submittedName>
        <fullName evidence="1">Uncharacterized protein</fullName>
    </submittedName>
</protein>
<evidence type="ECO:0000313" key="1">
    <source>
        <dbReference type="EMBL" id="CAD7228803.1"/>
    </source>
</evidence>
<organism evidence="1">
    <name type="scientific">Cyprideis torosa</name>
    <dbReference type="NCBI Taxonomy" id="163714"/>
    <lineage>
        <taxon>Eukaryota</taxon>
        <taxon>Metazoa</taxon>
        <taxon>Ecdysozoa</taxon>
        <taxon>Arthropoda</taxon>
        <taxon>Crustacea</taxon>
        <taxon>Oligostraca</taxon>
        <taxon>Ostracoda</taxon>
        <taxon>Podocopa</taxon>
        <taxon>Podocopida</taxon>
        <taxon>Cytherocopina</taxon>
        <taxon>Cytheroidea</taxon>
        <taxon>Cytherideidae</taxon>
        <taxon>Cyprideis</taxon>
    </lineage>
</organism>